<reference evidence="1 2" key="1">
    <citation type="submission" date="2019-01" db="EMBL/GenBank/DDBJ databases">
        <title>Fusobacterium necrophorum Isolated From the Uterus of Dairy Cows.</title>
        <authorList>
            <person name="Francis A.M."/>
        </authorList>
    </citation>
    <scope>NUCLEOTIDE SEQUENCE [LARGE SCALE GENOMIC DNA]</scope>
    <source>
        <strain evidence="1 2">KG35</strain>
    </source>
</reference>
<dbReference type="AlphaFoldDB" id="A0A4Q2KYA5"/>
<organism evidence="1 2">
    <name type="scientific">Fusobacterium necrophorum</name>
    <dbReference type="NCBI Taxonomy" id="859"/>
    <lineage>
        <taxon>Bacteria</taxon>
        <taxon>Fusobacteriati</taxon>
        <taxon>Fusobacteriota</taxon>
        <taxon>Fusobacteriia</taxon>
        <taxon>Fusobacteriales</taxon>
        <taxon>Fusobacteriaceae</taxon>
        <taxon>Fusobacterium</taxon>
    </lineage>
</organism>
<comment type="caution">
    <text evidence="1">The sequence shown here is derived from an EMBL/GenBank/DDBJ whole genome shotgun (WGS) entry which is preliminary data.</text>
</comment>
<sequence>MANKYKEDQDKWMDGKVEGQFKEYYGDGKAVPKGRYIVGYQDGEMKEFQETRTYTEQGEKEKEESRYIAGYQKGEYEEMQKEKNEVTLSGERIEVEKKEQEEQRRRNENAWVRYAERKKKKEKTINMEREGLE</sequence>
<protein>
    <recommendedName>
        <fullName evidence="3">MORN repeat protein</fullName>
    </recommendedName>
</protein>
<dbReference type="RefSeq" id="WP_129491595.1">
    <property type="nucleotide sequence ID" value="NZ_SBAP01000025.1"/>
</dbReference>
<proteinExistence type="predicted"/>
<gene>
    <name evidence="1" type="ORF">EPT53_09260</name>
</gene>
<dbReference type="Proteomes" id="UP000289216">
    <property type="component" value="Unassembled WGS sequence"/>
</dbReference>
<evidence type="ECO:0008006" key="3">
    <source>
        <dbReference type="Google" id="ProtNLM"/>
    </source>
</evidence>
<accession>A0A4Q2KYA5</accession>
<name>A0A4Q2KYA5_9FUSO</name>
<evidence type="ECO:0000313" key="2">
    <source>
        <dbReference type="Proteomes" id="UP000289216"/>
    </source>
</evidence>
<evidence type="ECO:0000313" key="1">
    <source>
        <dbReference type="EMBL" id="RXZ68591.1"/>
    </source>
</evidence>
<dbReference type="EMBL" id="SBAP01000025">
    <property type="protein sequence ID" value="RXZ68591.1"/>
    <property type="molecule type" value="Genomic_DNA"/>
</dbReference>